<dbReference type="PANTHER" id="PTHR32444">
    <property type="entry name" value="BULB-TYPE LECTIN DOMAIN-CONTAINING PROTEIN"/>
    <property type="match status" value="1"/>
</dbReference>
<dbReference type="AlphaFoldDB" id="A0AAQ3TXT2"/>
<dbReference type="SMART" id="SM00108">
    <property type="entry name" value="B_lectin"/>
    <property type="match status" value="1"/>
</dbReference>
<feature type="signal peptide" evidence="8">
    <location>
        <begin position="1"/>
        <end position="29"/>
    </location>
</feature>
<organism evidence="10 11">
    <name type="scientific">Paspalum notatum var. saurae</name>
    <dbReference type="NCBI Taxonomy" id="547442"/>
    <lineage>
        <taxon>Eukaryota</taxon>
        <taxon>Viridiplantae</taxon>
        <taxon>Streptophyta</taxon>
        <taxon>Embryophyta</taxon>
        <taxon>Tracheophyta</taxon>
        <taxon>Spermatophyta</taxon>
        <taxon>Magnoliopsida</taxon>
        <taxon>Liliopsida</taxon>
        <taxon>Poales</taxon>
        <taxon>Poaceae</taxon>
        <taxon>PACMAD clade</taxon>
        <taxon>Panicoideae</taxon>
        <taxon>Andropogonodae</taxon>
        <taxon>Paspaleae</taxon>
        <taxon>Paspalinae</taxon>
        <taxon>Paspalum</taxon>
    </lineage>
</organism>
<feature type="chain" id="PRO_5043009821" description="non-specific serine/threonine protein kinase" evidence="8">
    <location>
        <begin position="30"/>
        <end position="384"/>
    </location>
</feature>
<evidence type="ECO:0000313" key="10">
    <source>
        <dbReference type="EMBL" id="WVZ81304.1"/>
    </source>
</evidence>
<dbReference type="GO" id="GO:0048544">
    <property type="term" value="P:recognition of pollen"/>
    <property type="evidence" value="ECO:0007669"/>
    <property type="project" value="InterPro"/>
</dbReference>
<evidence type="ECO:0000256" key="4">
    <source>
        <dbReference type="ARBA" id="ARBA00023157"/>
    </source>
</evidence>
<dbReference type="FunFam" id="2.90.10.10:FF:000002">
    <property type="entry name" value="Serine/threonine-protein kinase"/>
    <property type="match status" value="1"/>
</dbReference>
<dbReference type="PROSITE" id="PS50927">
    <property type="entry name" value="BULB_LECTIN"/>
    <property type="match status" value="1"/>
</dbReference>
<evidence type="ECO:0000256" key="5">
    <source>
        <dbReference type="ARBA" id="ARBA00023170"/>
    </source>
</evidence>
<sequence>MARLFARFHALSILLVALFHIHTLPSFDAMDTISVNQVLCGDDKLISSNRRFALGFFHAGSQSYNTTKNWYLGIWFNEVPNLIPVWVVNRESPITNPTVAELKVNLDGRPVILDKVTRSKIWSSQAGPKAASNYTIAVLMNNGNLVLRDASSNMSSVLWQSFDYPIDALLPGAKIGRNKVSVLMNMVDFAPGHYCSELDPTGAPQFIQKLCNSSIVYSSTRAWNGKYFSSRPSMSGELQGRSFLNYSFIDNDKQVYFMYTLRYDRLIIFNLLVSSGQTKQMIWIEESQDWLAVGNEPKAECDVYAVCGPFTICIENMFPPCICMKGFSVASAKDCQSNQSNTTSLSRPVSTNKTVQHIYAPGNVSHIHDKLLNTTTHAKDKNVA</sequence>
<keyword evidence="11" id="KW-1185">Reference proteome</keyword>
<dbReference type="EMBL" id="CP144750">
    <property type="protein sequence ID" value="WVZ81304.1"/>
    <property type="molecule type" value="Genomic_DNA"/>
</dbReference>
<name>A0AAQ3TXT2_PASNO</name>
<dbReference type="CDD" id="cd00028">
    <property type="entry name" value="B_lectin"/>
    <property type="match status" value="1"/>
</dbReference>
<dbReference type="EC" id="2.7.11.1" evidence="2"/>
<protein>
    <recommendedName>
        <fullName evidence="2">non-specific serine/threonine protein kinase</fullName>
        <ecNumber evidence="2">2.7.11.1</ecNumber>
    </recommendedName>
</protein>
<dbReference type="InterPro" id="IPR001480">
    <property type="entry name" value="Bulb-type_lectin_dom"/>
</dbReference>
<accession>A0AAQ3TXT2</accession>
<dbReference type="GO" id="GO:0004674">
    <property type="term" value="F:protein serine/threonine kinase activity"/>
    <property type="evidence" value="ECO:0007669"/>
    <property type="project" value="UniProtKB-EC"/>
</dbReference>
<comment type="subcellular location">
    <subcellularLocation>
        <location evidence="1">Membrane</location>
        <topology evidence="1">Single-pass type I membrane protein</topology>
    </subcellularLocation>
</comment>
<evidence type="ECO:0000256" key="8">
    <source>
        <dbReference type="SAM" id="SignalP"/>
    </source>
</evidence>
<keyword evidence="5" id="KW-0675">Receptor</keyword>
<dbReference type="InterPro" id="IPR036426">
    <property type="entry name" value="Bulb-type_lectin_dom_sf"/>
</dbReference>
<keyword evidence="4" id="KW-1015">Disulfide bond</keyword>
<evidence type="ECO:0000259" key="9">
    <source>
        <dbReference type="PROSITE" id="PS50927"/>
    </source>
</evidence>
<evidence type="ECO:0000256" key="7">
    <source>
        <dbReference type="ARBA" id="ARBA00048679"/>
    </source>
</evidence>
<evidence type="ECO:0000256" key="1">
    <source>
        <dbReference type="ARBA" id="ARBA00004479"/>
    </source>
</evidence>
<evidence type="ECO:0000256" key="6">
    <source>
        <dbReference type="ARBA" id="ARBA00047899"/>
    </source>
</evidence>
<comment type="catalytic activity">
    <reaction evidence="7">
        <text>L-seryl-[protein] + ATP = O-phospho-L-seryl-[protein] + ADP + H(+)</text>
        <dbReference type="Rhea" id="RHEA:17989"/>
        <dbReference type="Rhea" id="RHEA-COMP:9863"/>
        <dbReference type="Rhea" id="RHEA-COMP:11604"/>
        <dbReference type="ChEBI" id="CHEBI:15378"/>
        <dbReference type="ChEBI" id="CHEBI:29999"/>
        <dbReference type="ChEBI" id="CHEBI:30616"/>
        <dbReference type="ChEBI" id="CHEBI:83421"/>
        <dbReference type="ChEBI" id="CHEBI:456216"/>
        <dbReference type="EC" id="2.7.11.1"/>
    </reaction>
</comment>
<dbReference type="Proteomes" id="UP001341281">
    <property type="component" value="Chromosome 06"/>
</dbReference>
<dbReference type="Pfam" id="PF00954">
    <property type="entry name" value="S_locus_glycop"/>
    <property type="match status" value="1"/>
</dbReference>
<dbReference type="Pfam" id="PF01453">
    <property type="entry name" value="B_lectin"/>
    <property type="match status" value="1"/>
</dbReference>
<gene>
    <name evidence="10" type="ORF">U9M48_028695</name>
</gene>
<proteinExistence type="predicted"/>
<comment type="catalytic activity">
    <reaction evidence="6">
        <text>L-threonyl-[protein] + ATP = O-phospho-L-threonyl-[protein] + ADP + H(+)</text>
        <dbReference type="Rhea" id="RHEA:46608"/>
        <dbReference type="Rhea" id="RHEA-COMP:11060"/>
        <dbReference type="Rhea" id="RHEA-COMP:11605"/>
        <dbReference type="ChEBI" id="CHEBI:15378"/>
        <dbReference type="ChEBI" id="CHEBI:30013"/>
        <dbReference type="ChEBI" id="CHEBI:30616"/>
        <dbReference type="ChEBI" id="CHEBI:61977"/>
        <dbReference type="ChEBI" id="CHEBI:456216"/>
        <dbReference type="EC" id="2.7.11.1"/>
    </reaction>
</comment>
<dbReference type="Gene3D" id="2.90.10.10">
    <property type="entry name" value="Bulb-type lectin domain"/>
    <property type="match status" value="1"/>
</dbReference>
<evidence type="ECO:0000313" key="11">
    <source>
        <dbReference type="Proteomes" id="UP001341281"/>
    </source>
</evidence>
<dbReference type="InterPro" id="IPR000858">
    <property type="entry name" value="S_locus_glycoprot_dom"/>
</dbReference>
<feature type="domain" description="Bulb-type lectin" evidence="9">
    <location>
        <begin position="30"/>
        <end position="160"/>
    </location>
</feature>
<dbReference type="GO" id="GO:0051707">
    <property type="term" value="P:response to other organism"/>
    <property type="evidence" value="ECO:0007669"/>
    <property type="project" value="UniProtKB-ARBA"/>
</dbReference>
<dbReference type="GO" id="GO:0016020">
    <property type="term" value="C:membrane"/>
    <property type="evidence" value="ECO:0007669"/>
    <property type="project" value="UniProtKB-SubCell"/>
</dbReference>
<keyword evidence="3 8" id="KW-0732">Signal</keyword>
<reference evidence="10 11" key="1">
    <citation type="submission" date="2024-02" db="EMBL/GenBank/DDBJ databases">
        <title>High-quality chromosome-scale genome assembly of Pensacola bahiagrass (Paspalum notatum Flugge var. saurae).</title>
        <authorList>
            <person name="Vega J.M."/>
            <person name="Podio M."/>
            <person name="Orjuela J."/>
            <person name="Siena L.A."/>
            <person name="Pessino S.C."/>
            <person name="Combes M.C."/>
            <person name="Mariac C."/>
            <person name="Albertini E."/>
            <person name="Pupilli F."/>
            <person name="Ortiz J.P.A."/>
            <person name="Leblanc O."/>
        </authorList>
    </citation>
    <scope>NUCLEOTIDE SEQUENCE [LARGE SCALE GENOMIC DNA]</scope>
    <source>
        <strain evidence="10">R1</strain>
        <tissue evidence="10">Leaf</tissue>
    </source>
</reference>
<evidence type="ECO:0000256" key="3">
    <source>
        <dbReference type="ARBA" id="ARBA00022729"/>
    </source>
</evidence>
<evidence type="ECO:0000256" key="2">
    <source>
        <dbReference type="ARBA" id="ARBA00012513"/>
    </source>
</evidence>
<dbReference type="PANTHER" id="PTHR32444:SF77">
    <property type="entry name" value="OS05G0163500 PROTEIN"/>
    <property type="match status" value="1"/>
</dbReference>
<dbReference type="SUPFAM" id="SSF51110">
    <property type="entry name" value="alpha-D-mannose-specific plant lectins"/>
    <property type="match status" value="1"/>
</dbReference>